<dbReference type="PROSITE" id="PS50850">
    <property type="entry name" value="MFS"/>
    <property type="match status" value="1"/>
</dbReference>
<dbReference type="Gene3D" id="1.20.1250.20">
    <property type="entry name" value="MFS general substrate transporter like domains"/>
    <property type="match status" value="1"/>
</dbReference>
<dbReference type="PANTHER" id="PTHR23502">
    <property type="entry name" value="MAJOR FACILITATOR SUPERFAMILY"/>
    <property type="match status" value="1"/>
</dbReference>
<gene>
    <name evidence="9" type="ORF">PRZ48_008301</name>
</gene>
<feature type="compositionally biased region" description="Basic and acidic residues" evidence="6">
    <location>
        <begin position="1"/>
        <end position="12"/>
    </location>
</feature>
<dbReference type="PANTHER" id="PTHR23502:SF51">
    <property type="entry name" value="QUINIDINE RESISTANCE PROTEIN 1-RELATED"/>
    <property type="match status" value="1"/>
</dbReference>
<feature type="transmembrane region" description="Helical" evidence="7">
    <location>
        <begin position="324"/>
        <end position="346"/>
    </location>
</feature>
<dbReference type="InterPro" id="IPR020846">
    <property type="entry name" value="MFS_dom"/>
</dbReference>
<feature type="transmembrane region" description="Helical" evidence="7">
    <location>
        <begin position="245"/>
        <end position="264"/>
    </location>
</feature>
<organism evidence="9 10">
    <name type="scientific">Zasmidium cellare</name>
    <name type="common">Wine cellar mold</name>
    <name type="synonym">Racodium cellare</name>
    <dbReference type="NCBI Taxonomy" id="395010"/>
    <lineage>
        <taxon>Eukaryota</taxon>
        <taxon>Fungi</taxon>
        <taxon>Dikarya</taxon>
        <taxon>Ascomycota</taxon>
        <taxon>Pezizomycotina</taxon>
        <taxon>Dothideomycetes</taxon>
        <taxon>Dothideomycetidae</taxon>
        <taxon>Mycosphaerellales</taxon>
        <taxon>Mycosphaerellaceae</taxon>
        <taxon>Zasmidium</taxon>
    </lineage>
</organism>
<dbReference type="SUPFAM" id="SSF103473">
    <property type="entry name" value="MFS general substrate transporter"/>
    <property type="match status" value="1"/>
</dbReference>
<feature type="transmembrane region" description="Helical" evidence="7">
    <location>
        <begin position="366"/>
        <end position="385"/>
    </location>
</feature>
<feature type="domain" description="Major facilitator superfamily (MFS) profile" evidence="8">
    <location>
        <begin position="90"/>
        <end position="543"/>
    </location>
</feature>
<keyword evidence="4 7" id="KW-1133">Transmembrane helix</keyword>
<evidence type="ECO:0000313" key="10">
    <source>
        <dbReference type="Proteomes" id="UP001305779"/>
    </source>
</evidence>
<feature type="transmembrane region" description="Helical" evidence="7">
    <location>
        <begin position="125"/>
        <end position="145"/>
    </location>
</feature>
<dbReference type="EMBL" id="JAXOVC010000006">
    <property type="protein sequence ID" value="KAK4500115.1"/>
    <property type="molecule type" value="Genomic_DNA"/>
</dbReference>
<accession>A0ABR0EG48</accession>
<sequence length="551" mass="60111">MGAAFDGKHEAEPDKDDEDTIQSPRQENEDIVDQPFNEKGSTEDLAEVAEQQQVEDEAPAADPNDEALVNRLIENDTPYSVFTTPQKRWIVFAAAMASFFSPLSSSIYFPSIATIANDLGVDTTQINLTVTLYLVMQGVSSLLVAPFSDNLGRRPAYIISFIIFMGANLGLGLQNSFVALLLLRMLQSLGASGTISLAQGVTGDVVTSAERGSYIAIVSIPQVAAPVVAPILGGLLGQYLGWHSVFWFLLIASGVLAVTLVVFLPETCRRVVGDGSLPKPLINMSVWDAIKRVRTKGNHEQRSTIPLHSQYRLRDINPLLPLKAFLDVESVIVLLGSALMLALVYAQGTVFSDIFGRLYGFNTLQVSLMFIPLGVGAIVSSYTTGKLIDWNYRRHARNHNMPLTRNRQYDLSNFNIERPRLEIALPLMLLTVISTIAFGWVTNQKVNLAGPIIVLFISGYGWSAAFQTLNVLMIDVYPAKPATITAAGNLARSEIGAAASAAIAPMIQAMGEGWAFTVLAFIFLAYTPLLLLVMVRGMKWRQAKAKRSKKG</sequence>
<evidence type="ECO:0000256" key="2">
    <source>
        <dbReference type="ARBA" id="ARBA00022448"/>
    </source>
</evidence>
<dbReference type="InterPro" id="IPR011701">
    <property type="entry name" value="MFS"/>
</dbReference>
<feature type="transmembrane region" description="Helical" evidence="7">
    <location>
        <begin position="157"/>
        <end position="183"/>
    </location>
</feature>
<feature type="transmembrane region" description="Helical" evidence="7">
    <location>
        <begin position="423"/>
        <end position="442"/>
    </location>
</feature>
<keyword evidence="3 7" id="KW-0812">Transmembrane</keyword>
<keyword evidence="10" id="KW-1185">Reference proteome</keyword>
<evidence type="ECO:0000256" key="6">
    <source>
        <dbReference type="SAM" id="MobiDB-lite"/>
    </source>
</evidence>
<name>A0ABR0EG48_ZASCE</name>
<evidence type="ECO:0000256" key="7">
    <source>
        <dbReference type="SAM" id="Phobius"/>
    </source>
</evidence>
<dbReference type="Proteomes" id="UP001305779">
    <property type="component" value="Unassembled WGS sequence"/>
</dbReference>
<dbReference type="InterPro" id="IPR036259">
    <property type="entry name" value="MFS_trans_sf"/>
</dbReference>
<evidence type="ECO:0000256" key="1">
    <source>
        <dbReference type="ARBA" id="ARBA00004141"/>
    </source>
</evidence>
<dbReference type="InterPro" id="IPR005829">
    <property type="entry name" value="Sugar_transporter_CS"/>
</dbReference>
<evidence type="ECO:0000256" key="5">
    <source>
        <dbReference type="ARBA" id="ARBA00023136"/>
    </source>
</evidence>
<feature type="transmembrane region" description="Helical" evidence="7">
    <location>
        <begin position="448"/>
        <end position="469"/>
    </location>
</feature>
<dbReference type="Pfam" id="PF07690">
    <property type="entry name" value="MFS_1"/>
    <property type="match status" value="1"/>
</dbReference>
<evidence type="ECO:0000313" key="9">
    <source>
        <dbReference type="EMBL" id="KAK4500115.1"/>
    </source>
</evidence>
<proteinExistence type="predicted"/>
<feature type="compositionally biased region" description="Acidic residues" evidence="6">
    <location>
        <begin position="53"/>
        <end position="64"/>
    </location>
</feature>
<feature type="transmembrane region" description="Helical" evidence="7">
    <location>
        <begin position="89"/>
        <end position="113"/>
    </location>
</feature>
<feature type="transmembrane region" description="Helical" evidence="7">
    <location>
        <begin position="513"/>
        <end position="535"/>
    </location>
</feature>
<protein>
    <recommendedName>
        <fullName evidence="8">Major facilitator superfamily (MFS) profile domain-containing protein</fullName>
    </recommendedName>
</protein>
<reference evidence="9 10" key="1">
    <citation type="journal article" date="2023" name="G3 (Bethesda)">
        <title>A chromosome-level genome assembly of Zasmidium syzygii isolated from banana leaves.</title>
        <authorList>
            <person name="van Westerhoven A.C."/>
            <person name="Mehrabi R."/>
            <person name="Talebi R."/>
            <person name="Steentjes M.B.F."/>
            <person name="Corcolon B."/>
            <person name="Chong P.A."/>
            <person name="Kema G.H.J."/>
            <person name="Seidl M.F."/>
        </authorList>
    </citation>
    <scope>NUCLEOTIDE SEQUENCE [LARGE SCALE GENOMIC DNA]</scope>
    <source>
        <strain evidence="9 10">P124</strain>
    </source>
</reference>
<evidence type="ECO:0000256" key="3">
    <source>
        <dbReference type="ARBA" id="ARBA00022692"/>
    </source>
</evidence>
<keyword evidence="5 7" id="KW-0472">Membrane</keyword>
<feature type="region of interest" description="Disordered" evidence="6">
    <location>
        <begin position="1"/>
        <end position="64"/>
    </location>
</feature>
<dbReference type="PROSITE" id="PS00216">
    <property type="entry name" value="SUGAR_TRANSPORT_1"/>
    <property type="match status" value="1"/>
</dbReference>
<evidence type="ECO:0000259" key="8">
    <source>
        <dbReference type="PROSITE" id="PS50850"/>
    </source>
</evidence>
<evidence type="ECO:0000256" key="4">
    <source>
        <dbReference type="ARBA" id="ARBA00022989"/>
    </source>
</evidence>
<comment type="subcellular location">
    <subcellularLocation>
        <location evidence="1">Membrane</location>
        <topology evidence="1">Multi-pass membrane protein</topology>
    </subcellularLocation>
</comment>
<comment type="caution">
    <text evidence="9">The sequence shown here is derived from an EMBL/GenBank/DDBJ whole genome shotgun (WGS) entry which is preliminary data.</text>
</comment>
<keyword evidence="2" id="KW-0813">Transport</keyword>